<protein>
    <submittedName>
        <fullName evidence="2">NUDIX domain-containing protein</fullName>
    </submittedName>
</protein>
<dbReference type="PROSITE" id="PS51462">
    <property type="entry name" value="NUDIX"/>
    <property type="match status" value="1"/>
</dbReference>
<dbReference type="EMBL" id="CP060714">
    <property type="protein sequence ID" value="QNN58046.1"/>
    <property type="molecule type" value="Genomic_DNA"/>
</dbReference>
<dbReference type="AlphaFoldDB" id="A0A7G9RR21"/>
<dbReference type="Pfam" id="PF00293">
    <property type="entry name" value="NUDIX"/>
    <property type="match status" value="1"/>
</dbReference>
<gene>
    <name evidence="2" type="ORF">H9K76_04025</name>
</gene>
<dbReference type="RefSeq" id="WP_187598291.1">
    <property type="nucleotide sequence ID" value="NZ_CP060714.1"/>
</dbReference>
<evidence type="ECO:0000313" key="3">
    <source>
        <dbReference type="Proteomes" id="UP000515811"/>
    </source>
</evidence>
<dbReference type="InterPro" id="IPR015797">
    <property type="entry name" value="NUDIX_hydrolase-like_dom_sf"/>
</dbReference>
<dbReference type="Gene3D" id="3.90.79.10">
    <property type="entry name" value="Nucleoside Triphosphate Pyrophosphohydrolase"/>
    <property type="match status" value="1"/>
</dbReference>
<dbReference type="CDD" id="cd03676">
    <property type="entry name" value="NUDIX_Tnr3_like"/>
    <property type="match status" value="1"/>
</dbReference>
<sequence length="279" mass="30007">MAGEARNDGLGVPAVAPAWLAPARAWSRRAPLAPRSPLLVDGHVVGSAEPRVLERVAGLLAGGHQLAGGEHAWHLQSADGDATAAMNALARALREVGLSGPWRDEQLAVCRDGEDGMRIGTIERGVVRPLGIATQAVHLIGTAPDGRMWVQQRAFSKANNPGMWDTLMGGMVSAADSLAQALSRETWEEAGLRVEQLVGMRHGGRVDFAQPAEEEDNAGYMRERIDWFAATVPSHVVPVNQDGEVERFELISVAEVQERLARAEFTPEAALLLADHFGW</sequence>
<accession>A0A7G9RR21</accession>
<dbReference type="InterPro" id="IPR000086">
    <property type="entry name" value="NUDIX_hydrolase_dom"/>
</dbReference>
<evidence type="ECO:0000313" key="2">
    <source>
        <dbReference type="EMBL" id="QNN58046.1"/>
    </source>
</evidence>
<dbReference type="Proteomes" id="UP000515811">
    <property type="component" value="Chromosome"/>
</dbReference>
<keyword evidence="3" id="KW-1185">Reference proteome</keyword>
<reference evidence="2 3" key="1">
    <citation type="submission" date="2020-08" db="EMBL/GenBank/DDBJ databases">
        <title>Genome sequence of Diaphorobacter ruginosibacter DSM 27467T.</title>
        <authorList>
            <person name="Hyun D.-W."/>
            <person name="Bae J.-W."/>
        </authorList>
    </citation>
    <scope>NUCLEOTIDE SEQUENCE [LARGE SCALE GENOMIC DNA]</scope>
    <source>
        <strain evidence="2 3">DSM 27467</strain>
    </source>
</reference>
<dbReference type="SUPFAM" id="SSF55811">
    <property type="entry name" value="Nudix"/>
    <property type="match status" value="1"/>
</dbReference>
<name>A0A7G9RR21_9BURK</name>
<proteinExistence type="predicted"/>
<dbReference type="KEGG" id="drg:H9K76_04025"/>
<evidence type="ECO:0000259" key="1">
    <source>
        <dbReference type="PROSITE" id="PS51462"/>
    </source>
</evidence>
<feature type="domain" description="Nudix hydrolase" evidence="1">
    <location>
        <begin position="129"/>
        <end position="273"/>
    </location>
</feature>
<organism evidence="2 3">
    <name type="scientific">Diaphorobacter ruginosibacter</name>
    <dbReference type="NCBI Taxonomy" id="1715720"/>
    <lineage>
        <taxon>Bacteria</taxon>
        <taxon>Pseudomonadati</taxon>
        <taxon>Pseudomonadota</taxon>
        <taxon>Betaproteobacteria</taxon>
        <taxon>Burkholderiales</taxon>
        <taxon>Comamonadaceae</taxon>
        <taxon>Diaphorobacter</taxon>
    </lineage>
</organism>
<dbReference type="GO" id="GO:0003824">
    <property type="term" value="F:catalytic activity"/>
    <property type="evidence" value="ECO:0007669"/>
    <property type="project" value="UniProtKB-ARBA"/>
</dbReference>